<feature type="transmembrane region" description="Helical" evidence="1">
    <location>
        <begin position="129"/>
        <end position="145"/>
    </location>
</feature>
<evidence type="ECO:0000259" key="2">
    <source>
        <dbReference type="Pfam" id="PF00884"/>
    </source>
</evidence>
<dbReference type="InterPro" id="IPR017850">
    <property type="entry name" value="Alkaline_phosphatase_core_sf"/>
</dbReference>
<feature type="transmembrane region" description="Helical" evidence="1">
    <location>
        <begin position="56"/>
        <end position="75"/>
    </location>
</feature>
<evidence type="ECO:0000313" key="4">
    <source>
        <dbReference type="Proteomes" id="UP000297649"/>
    </source>
</evidence>
<dbReference type="InterPro" id="IPR000917">
    <property type="entry name" value="Sulfatase_N"/>
</dbReference>
<dbReference type="RefSeq" id="WP_135745571.1">
    <property type="nucleotide sequence ID" value="NZ_JAIZBL010000001.1"/>
</dbReference>
<dbReference type="EMBL" id="RQHU01000005">
    <property type="protein sequence ID" value="TGN15935.1"/>
    <property type="molecule type" value="Genomic_DNA"/>
</dbReference>
<dbReference type="Pfam" id="PF00884">
    <property type="entry name" value="Sulfatase"/>
    <property type="match status" value="1"/>
</dbReference>
<evidence type="ECO:0000256" key="1">
    <source>
        <dbReference type="SAM" id="Phobius"/>
    </source>
</evidence>
<keyword evidence="1" id="KW-0472">Membrane</keyword>
<accession>A0A6H3P1G7</accession>
<protein>
    <submittedName>
        <fullName evidence="3">Arylsulfatase</fullName>
    </submittedName>
</protein>
<dbReference type="Gene3D" id="3.40.720.10">
    <property type="entry name" value="Alkaline Phosphatase, subunit A"/>
    <property type="match status" value="1"/>
</dbReference>
<keyword evidence="4" id="KW-1185">Reference proteome</keyword>
<dbReference type="SUPFAM" id="SSF53649">
    <property type="entry name" value="Alkaline phosphatase-like"/>
    <property type="match status" value="1"/>
</dbReference>
<feature type="transmembrane region" description="Helical" evidence="1">
    <location>
        <begin position="21"/>
        <end position="44"/>
    </location>
</feature>
<proteinExistence type="predicted"/>
<dbReference type="Proteomes" id="UP000297649">
    <property type="component" value="Unassembled WGS sequence"/>
</dbReference>
<comment type="caution">
    <text evidence="3">The sequence shown here is derived from an EMBL/GenBank/DDBJ whole genome shotgun (WGS) entry which is preliminary data.</text>
</comment>
<dbReference type="AlphaFoldDB" id="A0A6H3P1G7"/>
<name>A0A6H3P1G7_9LEPT</name>
<dbReference type="OrthoDB" id="9803751at2"/>
<feature type="transmembrane region" description="Helical" evidence="1">
    <location>
        <begin position="104"/>
        <end position="122"/>
    </location>
</feature>
<feature type="domain" description="Sulfatase N-terminal" evidence="2">
    <location>
        <begin position="178"/>
        <end position="444"/>
    </location>
</feature>
<gene>
    <name evidence="3" type="ORF">EHR08_06560</name>
</gene>
<evidence type="ECO:0000313" key="3">
    <source>
        <dbReference type="EMBL" id="TGN15935.1"/>
    </source>
</evidence>
<sequence length="527" mass="62801">MFYIYLSLYCFQGITSGSIDVWIYLHSFFLNTFTVVVLFLEFYLRYKQDQGNQYSLILRLISWILYVMILGYQQVYQTQVNYELFIYFLKHIQLLFNDLISFLYQWKLSQWIVLFLGFYWILYKTRKKIFILLSVVILFFLSFHVEREDLDVRNKSSISITQTKRVKTFLESIPEKSNIVFVILEGVSRKHLSTQRSNYIDFSLLEGSHFWIPMPHTSKSLFTWMTGQSQLYQTRLQLDNFLLEDSLPKQLQKKYNYQTFMIYTQSIYFEGMDRFFPKIFQTVWDKTTLEKEYGSLYSSFSWGMDDRVILAAQKKINLKSNDPLFVLIGLSQTHSPYFVAVNGLNSEWKSPSIRYKVALQEEVKVLDSIISYWKENSDRETVIIISADHGESFGEEGAHAHNYSLYNQETDVPFLFYFVKSGKIFSPKQGTSIDFKTTILSLLNQNKDQVHLDRRKLFFTPDYKLELFLKTWNSEIQKSWIISDKKYIYHSDRDQLLEMELDDSNRKQVIDVKLKEKLVKQILSETR</sequence>
<keyword evidence="1" id="KW-0812">Transmembrane</keyword>
<keyword evidence="1" id="KW-1133">Transmembrane helix</keyword>
<organism evidence="3 4">
    <name type="scientific">Leptospira bandrabouensis</name>
    <dbReference type="NCBI Taxonomy" id="2484903"/>
    <lineage>
        <taxon>Bacteria</taxon>
        <taxon>Pseudomonadati</taxon>
        <taxon>Spirochaetota</taxon>
        <taxon>Spirochaetia</taxon>
        <taxon>Leptospirales</taxon>
        <taxon>Leptospiraceae</taxon>
        <taxon>Leptospira</taxon>
    </lineage>
</organism>
<reference evidence="3" key="1">
    <citation type="journal article" date="2019" name="PLoS Negl. Trop. Dis.">
        <title>Revisiting the worldwide diversity of Leptospira species in the environment.</title>
        <authorList>
            <person name="Vincent A.T."/>
            <person name="Schiettekatte O."/>
            <person name="Bourhy P."/>
            <person name="Veyrier F.J."/>
            <person name="Picardeau M."/>
        </authorList>
    </citation>
    <scope>NUCLEOTIDE SEQUENCE [LARGE SCALE GENOMIC DNA]</scope>
    <source>
        <strain evidence="3">201601109</strain>
    </source>
</reference>